<dbReference type="InterPro" id="IPR005467">
    <property type="entry name" value="His_kinase_dom"/>
</dbReference>
<dbReference type="InterPro" id="IPR013656">
    <property type="entry name" value="PAS_4"/>
</dbReference>
<dbReference type="PANTHER" id="PTHR43065">
    <property type="entry name" value="SENSOR HISTIDINE KINASE"/>
    <property type="match status" value="1"/>
</dbReference>
<sequence>MMGAEARYPARAALFTTLFSLLAGLLLPAVFAALSLGNLKGIMETEAELNGGLLSRIIGANPELWRYETVRLEELLAGRDRSRTPEARRLYDLKGGLVCESVDPLRFPTVRIAFPVSDGGVPVGRLEIERSFLPTFLVSALLSLAGLSAAFLLRRHLPFRAAAQAHAFLREVLEACDSAIVVLAPDGRIRFCNGRFLTLVGKPGVDLRGRALTEFFEGGHRARVEAELGDLAGGRIPKAEFETRIHPPGGAPRDLLFDAVPLTTQGMVLSLLDITGHKAREAELAKMEFQVQRAQKMASLGSLAGGVAHEMNNVLAAILGLASTHLELQPAGSTVRQAFATIVQAAERGGKVVKTLLGFARNRPAEERRLDLNELLRAQGDLLELSTQGRVDRVLDLAEDLPPMLGDADALTTALMNLFTNAMEAMGENGRLTLRTRRDGEGWIEAVVEDNGRGMAPEVLDRALDPFFTTKEVGQGTGLGLAVVFNTVRAHRGELEIQSELGRGTRVRLRFPALAAAEEAAPRPAPASALEVLVVDDDELFQESLAMILRLRGHGVRGAARGEEALTQVQAGYRPDVVILDLNMPGLGGAGTLPHLRAALPGVPIVLATGRADQTALDLTGAHPQVTLVPKPFSVTDLEAAFTRMGLGIRAAT</sequence>
<dbReference type="InterPro" id="IPR036890">
    <property type="entry name" value="HATPase_C_sf"/>
</dbReference>
<organism evidence="8 9">
    <name type="scientific">Mesoterricola silvestris</name>
    <dbReference type="NCBI Taxonomy" id="2927979"/>
    <lineage>
        <taxon>Bacteria</taxon>
        <taxon>Pseudomonadati</taxon>
        <taxon>Acidobacteriota</taxon>
        <taxon>Holophagae</taxon>
        <taxon>Holophagales</taxon>
        <taxon>Holophagaceae</taxon>
        <taxon>Mesoterricola</taxon>
    </lineage>
</organism>
<dbReference type="SUPFAM" id="SSF52172">
    <property type="entry name" value="CheY-like"/>
    <property type="match status" value="1"/>
</dbReference>
<dbReference type="Gene3D" id="3.40.50.2300">
    <property type="match status" value="1"/>
</dbReference>
<evidence type="ECO:0000259" key="6">
    <source>
        <dbReference type="PROSITE" id="PS50110"/>
    </source>
</evidence>
<dbReference type="InterPro" id="IPR001789">
    <property type="entry name" value="Sig_transdc_resp-reg_receiver"/>
</dbReference>
<dbReference type="AlphaFoldDB" id="A0AA48KA77"/>
<evidence type="ECO:0000256" key="3">
    <source>
        <dbReference type="ARBA" id="ARBA00022553"/>
    </source>
</evidence>
<dbReference type="EC" id="2.7.13.3" evidence="2"/>
<dbReference type="Gene3D" id="1.10.287.130">
    <property type="match status" value="1"/>
</dbReference>
<dbReference type="Proteomes" id="UP001238179">
    <property type="component" value="Chromosome"/>
</dbReference>
<dbReference type="InterPro" id="IPR004358">
    <property type="entry name" value="Sig_transdc_His_kin-like_C"/>
</dbReference>
<dbReference type="NCBIfam" id="TIGR00229">
    <property type="entry name" value="sensory_box"/>
    <property type="match status" value="1"/>
</dbReference>
<dbReference type="SUPFAM" id="SSF55785">
    <property type="entry name" value="PYP-like sensor domain (PAS domain)"/>
    <property type="match status" value="1"/>
</dbReference>
<evidence type="ECO:0000313" key="9">
    <source>
        <dbReference type="Proteomes" id="UP001238179"/>
    </source>
</evidence>
<dbReference type="InterPro" id="IPR000014">
    <property type="entry name" value="PAS"/>
</dbReference>
<dbReference type="InterPro" id="IPR003594">
    <property type="entry name" value="HATPase_dom"/>
</dbReference>
<dbReference type="InterPro" id="IPR011006">
    <property type="entry name" value="CheY-like_superfamily"/>
</dbReference>
<protein>
    <recommendedName>
        <fullName evidence="2">histidine kinase</fullName>
        <ecNumber evidence="2">2.7.13.3</ecNumber>
    </recommendedName>
</protein>
<dbReference type="PRINTS" id="PR00344">
    <property type="entry name" value="BCTRLSENSOR"/>
</dbReference>
<dbReference type="Pfam" id="PF00072">
    <property type="entry name" value="Response_reg"/>
    <property type="match status" value="1"/>
</dbReference>
<dbReference type="InterPro" id="IPR036097">
    <property type="entry name" value="HisK_dim/P_sf"/>
</dbReference>
<dbReference type="CDD" id="cd00156">
    <property type="entry name" value="REC"/>
    <property type="match status" value="1"/>
</dbReference>
<feature type="modified residue" description="4-aspartylphosphate" evidence="4">
    <location>
        <position position="581"/>
    </location>
</feature>
<dbReference type="PROSITE" id="PS50109">
    <property type="entry name" value="HIS_KIN"/>
    <property type="match status" value="1"/>
</dbReference>
<dbReference type="InterPro" id="IPR003661">
    <property type="entry name" value="HisK_dim/P_dom"/>
</dbReference>
<dbReference type="Pfam" id="PF00512">
    <property type="entry name" value="HisKA"/>
    <property type="match status" value="1"/>
</dbReference>
<dbReference type="SMART" id="SM00388">
    <property type="entry name" value="HisKA"/>
    <property type="match status" value="1"/>
</dbReference>
<keyword evidence="3 4" id="KW-0597">Phosphoprotein</keyword>
<dbReference type="CDD" id="cd00130">
    <property type="entry name" value="PAS"/>
    <property type="match status" value="1"/>
</dbReference>
<evidence type="ECO:0000256" key="1">
    <source>
        <dbReference type="ARBA" id="ARBA00000085"/>
    </source>
</evidence>
<comment type="catalytic activity">
    <reaction evidence="1">
        <text>ATP + protein L-histidine = ADP + protein N-phospho-L-histidine.</text>
        <dbReference type="EC" id="2.7.13.3"/>
    </reaction>
</comment>
<evidence type="ECO:0000259" key="5">
    <source>
        <dbReference type="PROSITE" id="PS50109"/>
    </source>
</evidence>
<reference evidence="9" key="1">
    <citation type="journal article" date="2023" name="Int. J. Syst. Evol. Microbiol.">
        <title>Mesoterricola silvestris gen. nov., sp. nov., Mesoterricola sediminis sp. nov., Geothrix oryzae sp. nov., Geothrix edaphica sp. nov., Geothrix rubra sp. nov., and Geothrix limicola sp. nov., six novel members of Acidobacteriota isolated from soils.</title>
        <authorList>
            <person name="Itoh H."/>
            <person name="Sugisawa Y."/>
            <person name="Mise K."/>
            <person name="Xu Z."/>
            <person name="Kuniyasu M."/>
            <person name="Ushijima N."/>
            <person name="Kawano K."/>
            <person name="Kobayashi E."/>
            <person name="Shiratori Y."/>
            <person name="Masuda Y."/>
            <person name="Senoo K."/>
        </authorList>
    </citation>
    <scope>NUCLEOTIDE SEQUENCE [LARGE SCALE GENOMIC DNA]</scope>
    <source>
        <strain evidence="9">W79</strain>
    </source>
</reference>
<dbReference type="Gene3D" id="3.30.565.10">
    <property type="entry name" value="Histidine kinase-like ATPase, C-terminal domain"/>
    <property type="match status" value="1"/>
</dbReference>
<dbReference type="RefSeq" id="WP_316411671.1">
    <property type="nucleotide sequence ID" value="NZ_AP027080.1"/>
</dbReference>
<dbReference type="CDD" id="cd00082">
    <property type="entry name" value="HisKA"/>
    <property type="match status" value="1"/>
</dbReference>
<dbReference type="PROSITE" id="PS50110">
    <property type="entry name" value="RESPONSE_REGULATORY"/>
    <property type="match status" value="1"/>
</dbReference>
<dbReference type="Gene3D" id="3.30.450.20">
    <property type="entry name" value="PAS domain"/>
    <property type="match status" value="1"/>
</dbReference>
<evidence type="ECO:0000313" key="8">
    <source>
        <dbReference type="EMBL" id="BDU73027.1"/>
    </source>
</evidence>
<feature type="domain" description="PAS" evidence="7">
    <location>
        <begin position="165"/>
        <end position="235"/>
    </location>
</feature>
<dbReference type="EMBL" id="AP027080">
    <property type="protein sequence ID" value="BDU73027.1"/>
    <property type="molecule type" value="Genomic_DNA"/>
</dbReference>
<accession>A0AA48KA77</accession>
<feature type="domain" description="Response regulatory" evidence="6">
    <location>
        <begin position="531"/>
        <end position="646"/>
    </location>
</feature>
<dbReference type="KEGG" id="msil:METEAL_22010"/>
<dbReference type="PANTHER" id="PTHR43065:SF42">
    <property type="entry name" value="TWO-COMPONENT SENSOR PPRA"/>
    <property type="match status" value="1"/>
</dbReference>
<dbReference type="SMART" id="SM00387">
    <property type="entry name" value="HATPase_c"/>
    <property type="match status" value="1"/>
</dbReference>
<evidence type="ECO:0000259" key="7">
    <source>
        <dbReference type="PROSITE" id="PS50112"/>
    </source>
</evidence>
<keyword evidence="9" id="KW-1185">Reference proteome</keyword>
<name>A0AA48KA77_9BACT</name>
<evidence type="ECO:0000256" key="4">
    <source>
        <dbReference type="PROSITE-ProRule" id="PRU00169"/>
    </source>
</evidence>
<dbReference type="SMART" id="SM00448">
    <property type="entry name" value="REC"/>
    <property type="match status" value="1"/>
</dbReference>
<proteinExistence type="predicted"/>
<dbReference type="Pfam" id="PF08448">
    <property type="entry name" value="PAS_4"/>
    <property type="match status" value="1"/>
</dbReference>
<gene>
    <name evidence="8" type="ORF">METEAL_22010</name>
</gene>
<dbReference type="Pfam" id="PF02518">
    <property type="entry name" value="HATPase_c"/>
    <property type="match status" value="1"/>
</dbReference>
<feature type="domain" description="Histidine kinase" evidence="5">
    <location>
        <begin position="306"/>
        <end position="515"/>
    </location>
</feature>
<evidence type="ECO:0000256" key="2">
    <source>
        <dbReference type="ARBA" id="ARBA00012438"/>
    </source>
</evidence>
<dbReference type="PROSITE" id="PS50112">
    <property type="entry name" value="PAS"/>
    <property type="match status" value="1"/>
</dbReference>
<dbReference type="SUPFAM" id="SSF47384">
    <property type="entry name" value="Homodimeric domain of signal transducing histidine kinase"/>
    <property type="match status" value="1"/>
</dbReference>
<dbReference type="SMART" id="SM00091">
    <property type="entry name" value="PAS"/>
    <property type="match status" value="1"/>
</dbReference>
<dbReference type="GO" id="GO:0000155">
    <property type="term" value="F:phosphorelay sensor kinase activity"/>
    <property type="evidence" value="ECO:0007669"/>
    <property type="project" value="InterPro"/>
</dbReference>
<dbReference type="SUPFAM" id="SSF55874">
    <property type="entry name" value="ATPase domain of HSP90 chaperone/DNA topoisomerase II/histidine kinase"/>
    <property type="match status" value="1"/>
</dbReference>
<dbReference type="InterPro" id="IPR035965">
    <property type="entry name" value="PAS-like_dom_sf"/>
</dbReference>